<sequence>MTMMRRLGVVAATAAFAGIAAISPASASYEGISGTVYDDGWSHYSTKRCAQRTVSFLMDSYPDGDDMRHKPTSAQGGGTVYRDVYFDGHGAPEGMGIYPGDCFYWNSRQYEGTFETDWQDVWFGEIDYRGWS</sequence>
<dbReference type="Proteomes" id="UP000032234">
    <property type="component" value="Chromosome"/>
</dbReference>
<proteinExistence type="predicted"/>
<reference evidence="2 3" key="1">
    <citation type="submission" date="2015-02" db="EMBL/GenBank/DDBJ databases">
        <title>Genome sequence of thermotolerant Streptomyces cyaneogriseus subsp. Noncyanogenus NMWT1, the producer of nematocidal antibiotics nemadectin.</title>
        <authorList>
            <person name="Wang H."/>
            <person name="Li C."/>
            <person name="Xiang W."/>
            <person name="Wang X."/>
        </authorList>
    </citation>
    <scope>NUCLEOTIDE SEQUENCE [LARGE SCALE GENOMIC DNA]</scope>
    <source>
        <strain evidence="2 3">NMWT 1</strain>
    </source>
</reference>
<evidence type="ECO:0000313" key="3">
    <source>
        <dbReference type="Proteomes" id="UP000032234"/>
    </source>
</evidence>
<protein>
    <submittedName>
        <fullName evidence="2">Uncharacterized protein</fullName>
    </submittedName>
</protein>
<dbReference type="EMBL" id="CP010849">
    <property type="protein sequence ID" value="AJP00206.1"/>
    <property type="molecule type" value="Genomic_DNA"/>
</dbReference>
<dbReference type="AlphaFoldDB" id="A0A0C5G853"/>
<dbReference type="PATRIC" id="fig|477245.3.peg.35"/>
<dbReference type="HOGENOM" id="CLU_1926326_0_0_11"/>
<evidence type="ECO:0000256" key="1">
    <source>
        <dbReference type="SAM" id="SignalP"/>
    </source>
</evidence>
<feature type="signal peptide" evidence="1">
    <location>
        <begin position="1"/>
        <end position="27"/>
    </location>
</feature>
<feature type="chain" id="PRO_5002177746" evidence="1">
    <location>
        <begin position="28"/>
        <end position="132"/>
    </location>
</feature>
<name>A0A0C5G853_9ACTN</name>
<keyword evidence="3" id="KW-1185">Reference proteome</keyword>
<accession>A0A0C5G853</accession>
<keyword evidence="1" id="KW-0732">Signal</keyword>
<evidence type="ECO:0000313" key="2">
    <source>
        <dbReference type="EMBL" id="AJP00206.1"/>
    </source>
</evidence>
<dbReference type="KEGG" id="scw:TU94_00145"/>
<organism evidence="2 3">
    <name type="scientific">Streptomyces cyaneogriseus subsp. noncyanogenus</name>
    <dbReference type="NCBI Taxonomy" id="477245"/>
    <lineage>
        <taxon>Bacteria</taxon>
        <taxon>Bacillati</taxon>
        <taxon>Actinomycetota</taxon>
        <taxon>Actinomycetes</taxon>
        <taxon>Kitasatosporales</taxon>
        <taxon>Streptomycetaceae</taxon>
        <taxon>Streptomyces</taxon>
    </lineage>
</organism>
<dbReference type="RefSeq" id="WP_044377957.1">
    <property type="nucleotide sequence ID" value="NZ_CP010849.1"/>
</dbReference>
<gene>
    <name evidence="2" type="ORF">TU94_00145</name>
</gene>